<dbReference type="InterPro" id="IPR011990">
    <property type="entry name" value="TPR-like_helical_dom_sf"/>
</dbReference>
<dbReference type="InterPro" id="IPR019734">
    <property type="entry name" value="TPR_rpt"/>
</dbReference>
<evidence type="ECO:0000256" key="4">
    <source>
        <dbReference type="SAM" id="Phobius"/>
    </source>
</evidence>
<name>A0ABV6YKH2_UNCEI</name>
<feature type="transmembrane region" description="Helical" evidence="4">
    <location>
        <begin position="370"/>
        <end position="390"/>
    </location>
</feature>
<feature type="transmembrane region" description="Helical" evidence="4">
    <location>
        <begin position="312"/>
        <end position="332"/>
    </location>
</feature>
<keyword evidence="6" id="KW-1185">Reference proteome</keyword>
<dbReference type="PROSITE" id="PS50005">
    <property type="entry name" value="TPR"/>
    <property type="match status" value="1"/>
</dbReference>
<protein>
    <submittedName>
        <fullName evidence="5">Tetratricopeptide repeat protein</fullName>
    </submittedName>
</protein>
<feature type="transmembrane region" description="Helical" evidence="4">
    <location>
        <begin position="397"/>
        <end position="416"/>
    </location>
</feature>
<feature type="repeat" description="TPR" evidence="3">
    <location>
        <begin position="443"/>
        <end position="476"/>
    </location>
</feature>
<feature type="transmembrane region" description="Helical" evidence="4">
    <location>
        <begin position="162"/>
        <end position="180"/>
    </location>
</feature>
<dbReference type="Pfam" id="PF13432">
    <property type="entry name" value="TPR_16"/>
    <property type="match status" value="1"/>
</dbReference>
<feature type="transmembrane region" description="Helical" evidence="4">
    <location>
        <begin position="344"/>
        <end position="364"/>
    </location>
</feature>
<dbReference type="PANTHER" id="PTHR44227:SF3">
    <property type="entry name" value="PROTEIN O-MANNOSYL-TRANSFERASE TMTC4"/>
    <property type="match status" value="1"/>
</dbReference>
<proteinExistence type="predicted"/>
<evidence type="ECO:0000313" key="6">
    <source>
        <dbReference type="Proteomes" id="UP001593833"/>
    </source>
</evidence>
<reference evidence="5 6" key="1">
    <citation type="submission" date="2024-09" db="EMBL/GenBank/DDBJ databases">
        <authorList>
            <person name="D'Angelo T."/>
        </authorList>
    </citation>
    <scope>NUCLEOTIDE SEQUENCE [LARGE SCALE GENOMIC DNA]</scope>
    <source>
        <strain evidence="5">SAG AM-320-E07</strain>
    </source>
</reference>
<evidence type="ECO:0000313" key="5">
    <source>
        <dbReference type="EMBL" id="MFC1572827.1"/>
    </source>
</evidence>
<keyword evidence="4" id="KW-0472">Membrane</keyword>
<feature type="transmembrane region" description="Helical" evidence="4">
    <location>
        <begin position="187"/>
        <end position="212"/>
    </location>
</feature>
<dbReference type="SUPFAM" id="SSF48452">
    <property type="entry name" value="TPR-like"/>
    <property type="match status" value="1"/>
</dbReference>
<organism evidence="5 6">
    <name type="scientific">Eiseniibacteriota bacterium</name>
    <dbReference type="NCBI Taxonomy" id="2212470"/>
    <lineage>
        <taxon>Bacteria</taxon>
        <taxon>Candidatus Eiseniibacteriota</taxon>
    </lineage>
</organism>
<keyword evidence="2 3" id="KW-0802">TPR repeat</keyword>
<comment type="caution">
    <text evidence="5">The sequence shown here is derived from an EMBL/GenBank/DDBJ whole genome shotgun (WGS) entry which is preliminary data.</text>
</comment>
<dbReference type="Proteomes" id="UP001593833">
    <property type="component" value="Unassembled WGS sequence"/>
</dbReference>
<dbReference type="SMART" id="SM00028">
    <property type="entry name" value="TPR"/>
    <property type="match status" value="3"/>
</dbReference>
<feature type="transmembrane region" description="Helical" evidence="4">
    <location>
        <begin position="105"/>
        <end position="127"/>
    </location>
</feature>
<feature type="transmembrane region" description="Helical" evidence="4">
    <location>
        <begin position="273"/>
        <end position="292"/>
    </location>
</feature>
<dbReference type="Gene3D" id="1.25.40.10">
    <property type="entry name" value="Tetratricopeptide repeat domain"/>
    <property type="match status" value="1"/>
</dbReference>
<sequence>MDTTAFTVYADRQCWSHMIMIVPNQNQKPFTNRATLIGILVLPALLAVLTFINTLWNGFVYDDQWTLSILEGHAGAPPMPTLTDGRGLTYLVHDMDRRLWSGWPAGFHLTNVLLHAIASALAAVAAFRITRSQRVGLITGLAFAVHPVHSEVVACFAYRKDALAMIFILLAFNLWITRTWRVLSYPLALCCFGLALLSKEVAAIGLPMMFLLTDLLAFPGSGPTWKNPWRSAVIRILPILVLGVIAISAFAGKVWRNFSPEHIQQVTEGQLHMYGEVLAAAAAAIPCMARLLCFPIKLCADYGVPKITGAETTGVMLGIFLIIAWCLVTVWLRRRAPAASFAAAWVLVMLLPCSNIVPLTHFFVAERYLYVPSFGICLLAAIGFDYCLTLTARRRLVWLRTGTMCILILVLALGAVRSATRNKDWRDGYTLWSSTVEAGCITPRALCNLGIELRRQGRVDEAVANLHQALLLDPQCHAARQNLAKALHDRGDHAQAIHQYRVILQTTPDALIAKGRLAWALATCPDEKLRDSAEAVRLAHGVCEATNFREPRQLIILAVAHAGTGNLDEAYRVARKASDLATSLGQPDMVRRCRDLHEYLAARETGRGDR</sequence>
<feature type="transmembrane region" description="Helical" evidence="4">
    <location>
        <begin position="134"/>
        <end position="150"/>
    </location>
</feature>
<dbReference type="InterPro" id="IPR052346">
    <property type="entry name" value="O-mannosyl-transferase_TMTC"/>
</dbReference>
<keyword evidence="1" id="KW-0677">Repeat</keyword>
<keyword evidence="4" id="KW-0812">Transmembrane</keyword>
<feature type="transmembrane region" description="Helical" evidence="4">
    <location>
        <begin position="34"/>
        <end position="56"/>
    </location>
</feature>
<accession>A0ABV6YKH2</accession>
<feature type="transmembrane region" description="Helical" evidence="4">
    <location>
        <begin position="232"/>
        <end position="252"/>
    </location>
</feature>
<dbReference type="EMBL" id="JBHPKH010000042">
    <property type="protein sequence ID" value="MFC1572827.1"/>
    <property type="molecule type" value="Genomic_DNA"/>
</dbReference>
<gene>
    <name evidence="5" type="ORF">ACFL6M_04430</name>
</gene>
<evidence type="ECO:0000256" key="3">
    <source>
        <dbReference type="PROSITE-ProRule" id="PRU00339"/>
    </source>
</evidence>
<keyword evidence="4" id="KW-1133">Transmembrane helix</keyword>
<evidence type="ECO:0000256" key="2">
    <source>
        <dbReference type="ARBA" id="ARBA00022803"/>
    </source>
</evidence>
<dbReference type="PANTHER" id="PTHR44227">
    <property type="match status" value="1"/>
</dbReference>
<evidence type="ECO:0000256" key="1">
    <source>
        <dbReference type="ARBA" id="ARBA00022737"/>
    </source>
</evidence>